<name>X1DF02_9ZZZZ</name>
<accession>X1DF02</accession>
<dbReference type="AlphaFoldDB" id="X1DF02"/>
<reference evidence="1" key="1">
    <citation type="journal article" date="2014" name="Front. Microbiol.">
        <title>High frequency of phylogenetically diverse reductive dehalogenase-homologous genes in deep subseafloor sedimentary metagenomes.</title>
        <authorList>
            <person name="Kawai M."/>
            <person name="Futagami T."/>
            <person name="Toyoda A."/>
            <person name="Takaki Y."/>
            <person name="Nishi S."/>
            <person name="Hori S."/>
            <person name="Arai W."/>
            <person name="Tsubouchi T."/>
            <person name="Morono Y."/>
            <person name="Uchiyama I."/>
            <person name="Ito T."/>
            <person name="Fujiyama A."/>
            <person name="Inagaki F."/>
            <person name="Takami H."/>
        </authorList>
    </citation>
    <scope>NUCLEOTIDE SEQUENCE</scope>
    <source>
        <strain evidence="1">Expedition CK06-06</strain>
    </source>
</reference>
<sequence>MCKYVNNAKTPDKKAPMLKYIAPGLVPKSLIMLLKLKLGKSEIAMISPAIPTVADNNP</sequence>
<gene>
    <name evidence="1" type="ORF">S03H2_04168</name>
</gene>
<organism evidence="1">
    <name type="scientific">marine sediment metagenome</name>
    <dbReference type="NCBI Taxonomy" id="412755"/>
    <lineage>
        <taxon>unclassified sequences</taxon>
        <taxon>metagenomes</taxon>
        <taxon>ecological metagenomes</taxon>
    </lineage>
</organism>
<comment type="caution">
    <text evidence="1">The sequence shown here is derived from an EMBL/GenBank/DDBJ whole genome shotgun (WGS) entry which is preliminary data.</text>
</comment>
<evidence type="ECO:0000313" key="1">
    <source>
        <dbReference type="EMBL" id="GAH19401.1"/>
    </source>
</evidence>
<dbReference type="EMBL" id="BARU01001626">
    <property type="protein sequence ID" value="GAH19401.1"/>
    <property type="molecule type" value="Genomic_DNA"/>
</dbReference>
<protein>
    <submittedName>
        <fullName evidence="1">Uncharacterized protein</fullName>
    </submittedName>
</protein>
<proteinExistence type="predicted"/>